<dbReference type="InterPro" id="IPR032675">
    <property type="entry name" value="LRR_dom_sf"/>
</dbReference>
<evidence type="ECO:0000313" key="2">
    <source>
        <dbReference type="EMBL" id="ORY90807.1"/>
    </source>
</evidence>
<dbReference type="EMBL" id="MCGR01000003">
    <property type="protein sequence ID" value="ORY90807.1"/>
    <property type="molecule type" value="Genomic_DNA"/>
</dbReference>
<evidence type="ECO:0000256" key="1">
    <source>
        <dbReference type="SAM" id="MobiDB-lite"/>
    </source>
</evidence>
<organism evidence="2 3">
    <name type="scientific">Leucosporidium creatinivorum</name>
    <dbReference type="NCBI Taxonomy" id="106004"/>
    <lineage>
        <taxon>Eukaryota</taxon>
        <taxon>Fungi</taxon>
        <taxon>Dikarya</taxon>
        <taxon>Basidiomycota</taxon>
        <taxon>Pucciniomycotina</taxon>
        <taxon>Microbotryomycetes</taxon>
        <taxon>Leucosporidiales</taxon>
        <taxon>Leucosporidium</taxon>
    </lineage>
</organism>
<gene>
    <name evidence="2" type="ORF">BCR35DRAFT_342221</name>
</gene>
<feature type="compositionally biased region" description="Basic residues" evidence="1">
    <location>
        <begin position="1"/>
        <end position="20"/>
    </location>
</feature>
<proteinExistence type="predicted"/>
<dbReference type="SUPFAM" id="SSF52047">
    <property type="entry name" value="RNI-like"/>
    <property type="match status" value="1"/>
</dbReference>
<name>A0A1Y2G1M4_9BASI</name>
<dbReference type="Pfam" id="PF10346">
    <property type="entry name" value="Con-6"/>
    <property type="match status" value="1"/>
</dbReference>
<reference evidence="2 3" key="1">
    <citation type="submission" date="2016-07" db="EMBL/GenBank/DDBJ databases">
        <title>Pervasive Adenine N6-methylation of Active Genes in Fungi.</title>
        <authorList>
            <consortium name="DOE Joint Genome Institute"/>
            <person name="Mondo S.J."/>
            <person name="Dannebaum R.O."/>
            <person name="Kuo R.C."/>
            <person name="Labutti K."/>
            <person name="Haridas S."/>
            <person name="Kuo A."/>
            <person name="Salamov A."/>
            <person name="Ahrendt S.R."/>
            <person name="Lipzen A."/>
            <person name="Sullivan W."/>
            <person name="Andreopoulos W.B."/>
            <person name="Clum A."/>
            <person name="Lindquist E."/>
            <person name="Daum C."/>
            <person name="Ramamoorthy G.K."/>
            <person name="Gryganskyi A."/>
            <person name="Culley D."/>
            <person name="Magnuson J.K."/>
            <person name="James T.Y."/>
            <person name="O'Malley M.A."/>
            <person name="Stajich J.E."/>
            <person name="Spatafora J.W."/>
            <person name="Visel A."/>
            <person name="Grigoriev I.V."/>
        </authorList>
    </citation>
    <scope>NUCLEOTIDE SEQUENCE [LARGE SCALE GENOMIC DNA]</scope>
    <source>
        <strain evidence="2 3">62-1032</strain>
    </source>
</reference>
<keyword evidence="3" id="KW-1185">Reference proteome</keyword>
<dbReference type="InParanoid" id="A0A1Y2G1M4"/>
<accession>A0A1Y2G1M4</accession>
<feature type="region of interest" description="Disordered" evidence="1">
    <location>
        <begin position="1"/>
        <end position="65"/>
    </location>
</feature>
<dbReference type="AlphaFoldDB" id="A0A1Y2G1M4"/>
<dbReference type="InterPro" id="IPR018824">
    <property type="entry name" value="Conidiation-specific_6"/>
</dbReference>
<sequence>MSLFTRRHRNATHSHPHSHHASSTTPRRGGRLHLFSRNGRSRKENRVAGLKAARTNPRTTSAGRKRAKHELHAMGHDANHVPISTRIRHFFHLGGRRSNRSMSTVSSSPAALMLSEEAQDLICYHLLSFKNTDAMNTLYSLALTSKAFLESAQHALYKAPLRALLARPTWSRAEALLLTLKTHPGLALHIRELSTLDEMVQNLSLIQHPRATENADKPAGSQVGIDRIAEPSKEAAYQKAFELAELARNTTSISMVASSEAQVQRSSEILTSLSRVTTLRLSTERAVAMHYDSFTKWVASWSGRKMKKVTLVGLEWVDLPLKGSKLGIPISAQEISVEESHLSAFQLLFCLPRTLKPLKKLRIASYGQNYRGMSDPKALASLEALFKLAGKGLRTFSFSALHQYEVHSEIEEYDFSHDGPTLPLAAFQAFPVVTSLTLRYLSGMTPATLAALARASPKIKILDLKWTTWNKLALDGVEASLIAALDIFGRLKKLDLGYFPINEDNPWELNFVMEWAKVKGIELELQGCWVPFSGEDGYGQCGGHDFDEVGYDVDDLCYDPECDGECGFSHEYDFE</sequence>
<dbReference type="Proteomes" id="UP000193467">
    <property type="component" value="Unassembled WGS sequence"/>
</dbReference>
<comment type="caution">
    <text evidence="2">The sequence shown here is derived from an EMBL/GenBank/DDBJ whole genome shotgun (WGS) entry which is preliminary data.</text>
</comment>
<protein>
    <submittedName>
        <fullName evidence="2">Uncharacterized protein</fullName>
    </submittedName>
</protein>
<evidence type="ECO:0000313" key="3">
    <source>
        <dbReference type="Proteomes" id="UP000193467"/>
    </source>
</evidence>
<dbReference type="Gene3D" id="3.80.10.10">
    <property type="entry name" value="Ribonuclease Inhibitor"/>
    <property type="match status" value="1"/>
</dbReference>
<dbReference type="OrthoDB" id="2530080at2759"/>